<feature type="compositionally biased region" description="Basic and acidic residues" evidence="1">
    <location>
        <begin position="353"/>
        <end position="387"/>
    </location>
</feature>
<evidence type="ECO:0000313" key="3">
    <source>
        <dbReference type="EMBL" id="KAJ4831929.1"/>
    </source>
</evidence>
<comment type="caution">
    <text evidence="3">The sequence shown here is derived from an EMBL/GenBank/DDBJ whole genome shotgun (WGS) entry which is preliminary data.</text>
</comment>
<organism evidence="3 4">
    <name type="scientific">Turnera subulata</name>
    <dbReference type="NCBI Taxonomy" id="218843"/>
    <lineage>
        <taxon>Eukaryota</taxon>
        <taxon>Viridiplantae</taxon>
        <taxon>Streptophyta</taxon>
        <taxon>Embryophyta</taxon>
        <taxon>Tracheophyta</taxon>
        <taxon>Spermatophyta</taxon>
        <taxon>Magnoliopsida</taxon>
        <taxon>eudicotyledons</taxon>
        <taxon>Gunneridae</taxon>
        <taxon>Pentapetalae</taxon>
        <taxon>rosids</taxon>
        <taxon>fabids</taxon>
        <taxon>Malpighiales</taxon>
        <taxon>Passifloraceae</taxon>
        <taxon>Turnera</taxon>
    </lineage>
</organism>
<dbReference type="Proteomes" id="UP001141552">
    <property type="component" value="Unassembled WGS sequence"/>
</dbReference>
<dbReference type="InterPro" id="IPR008984">
    <property type="entry name" value="SMAD_FHA_dom_sf"/>
</dbReference>
<feature type="region of interest" description="Disordered" evidence="1">
    <location>
        <begin position="297"/>
        <end position="420"/>
    </location>
</feature>
<feature type="region of interest" description="Disordered" evidence="1">
    <location>
        <begin position="131"/>
        <end position="284"/>
    </location>
</feature>
<gene>
    <name evidence="3" type="ORF">Tsubulata_034545</name>
</gene>
<feature type="compositionally biased region" description="Basic and acidic residues" evidence="1">
    <location>
        <begin position="250"/>
        <end position="261"/>
    </location>
</feature>
<dbReference type="InterPro" id="IPR000253">
    <property type="entry name" value="FHA_dom"/>
</dbReference>
<name>A0A9Q0J871_9ROSI</name>
<dbReference type="SUPFAM" id="SSF49879">
    <property type="entry name" value="SMAD/FHA domain"/>
    <property type="match status" value="1"/>
</dbReference>
<dbReference type="Gene3D" id="2.60.200.20">
    <property type="match status" value="1"/>
</dbReference>
<feature type="non-terminal residue" evidence="3">
    <location>
        <position position="1"/>
    </location>
</feature>
<dbReference type="AlphaFoldDB" id="A0A9Q0J871"/>
<accession>A0A9Q0J871</accession>
<dbReference type="PANTHER" id="PTHR23308">
    <property type="entry name" value="NUCLEAR INHIBITOR OF PROTEIN PHOSPHATASE-1"/>
    <property type="match status" value="1"/>
</dbReference>
<dbReference type="InterPro" id="IPR050923">
    <property type="entry name" value="Cell_Proc_Reg/RNA_Proc"/>
</dbReference>
<dbReference type="SMART" id="SM00240">
    <property type="entry name" value="FHA"/>
    <property type="match status" value="1"/>
</dbReference>
<sequence length="475" mass="52290">MWIKKKPSLHLLSLSRSNNPMELPLLKLIITKGPREGETVEFRAGSTVRIGRVVRGNNLTIKDAGISSKHLVIGSDSGKWTVQDLESSNGTALNSTPLPPFQSFDLRDGDTLKLGELTTVLVQFVCEPASQLRRNPRRRANQSSKERVNDGSQDEEAAPPPPPVPESRGRGRRRKAKAGGLASEDLATVEVNRTERVNTGSLVEEAAPAPAAVPVSRRRGRPPRARVCESNSEKAETEEVNSIVTRSRRKVDDVIPEEQVKKTRGGRRRKENLPELPPENAQLDCVVERESVDLGLRNAGETHENPIDVDGTGGGLDSGEKFRGGAEEVGAKESGQELGPSEREEDMVAGEGGVKENGHELGRGVREEHMVAEESGVKEIEEVTRGDSEEEDMVVEEGGVKDSEEARPCDSEEEGGKGNVEVDLEKMTLGEWFDYMEENLPKQIIEVTDKMIEGMKKKAELVKQYMEEQKKMKEP</sequence>
<dbReference type="OrthoDB" id="687730at2759"/>
<feature type="compositionally biased region" description="Low complexity" evidence="1">
    <location>
        <begin position="206"/>
        <end position="215"/>
    </location>
</feature>
<dbReference type="PROSITE" id="PS50006">
    <property type="entry name" value="FHA_DOMAIN"/>
    <property type="match status" value="1"/>
</dbReference>
<reference evidence="3" key="1">
    <citation type="submission" date="2022-02" db="EMBL/GenBank/DDBJ databases">
        <authorList>
            <person name="Henning P.M."/>
            <person name="McCubbin A.G."/>
            <person name="Shore J.S."/>
        </authorList>
    </citation>
    <scope>NUCLEOTIDE SEQUENCE</scope>
    <source>
        <strain evidence="3">F60SS</strain>
        <tissue evidence="3">Leaves</tissue>
    </source>
</reference>
<feature type="compositionally biased region" description="Basic and acidic residues" evidence="1">
    <location>
        <begin position="398"/>
        <end position="416"/>
    </location>
</feature>
<keyword evidence="4" id="KW-1185">Reference proteome</keyword>
<reference evidence="3" key="2">
    <citation type="journal article" date="2023" name="Plants (Basel)">
        <title>Annotation of the Turnera subulata (Passifloraceae) Draft Genome Reveals the S-Locus Evolved after the Divergence of Turneroideae from Passifloroideae in a Stepwise Manner.</title>
        <authorList>
            <person name="Henning P.M."/>
            <person name="Roalson E.H."/>
            <person name="Mir W."/>
            <person name="McCubbin A.G."/>
            <person name="Shore J.S."/>
        </authorList>
    </citation>
    <scope>NUCLEOTIDE SEQUENCE</scope>
    <source>
        <strain evidence="3">F60SS</strain>
    </source>
</reference>
<evidence type="ECO:0000313" key="4">
    <source>
        <dbReference type="Proteomes" id="UP001141552"/>
    </source>
</evidence>
<feature type="compositionally biased region" description="Basic and acidic residues" evidence="1">
    <location>
        <begin position="318"/>
        <end position="335"/>
    </location>
</feature>
<dbReference type="EMBL" id="JAKUCV010005247">
    <property type="protein sequence ID" value="KAJ4831929.1"/>
    <property type="molecule type" value="Genomic_DNA"/>
</dbReference>
<evidence type="ECO:0000259" key="2">
    <source>
        <dbReference type="PROSITE" id="PS50006"/>
    </source>
</evidence>
<evidence type="ECO:0000256" key="1">
    <source>
        <dbReference type="SAM" id="MobiDB-lite"/>
    </source>
</evidence>
<proteinExistence type="predicted"/>
<dbReference type="Pfam" id="PF00498">
    <property type="entry name" value="FHA"/>
    <property type="match status" value="1"/>
</dbReference>
<feature type="domain" description="FHA" evidence="2">
    <location>
        <begin position="48"/>
        <end position="98"/>
    </location>
</feature>
<protein>
    <recommendedName>
        <fullName evidence="2">FHA domain-containing protein</fullName>
    </recommendedName>
</protein>